<evidence type="ECO:0000313" key="3">
    <source>
        <dbReference type="Proteomes" id="UP000315167"/>
    </source>
</evidence>
<dbReference type="Gene3D" id="2.130.10.10">
    <property type="entry name" value="YVTN repeat-like/Quinoprotein amine dehydrogenase"/>
    <property type="match status" value="1"/>
</dbReference>
<comment type="caution">
    <text evidence="2">The sequence shown here is derived from an EMBL/GenBank/DDBJ whole genome shotgun (WGS) entry which is preliminary data.</text>
</comment>
<dbReference type="SUPFAM" id="SSF110296">
    <property type="entry name" value="Oligoxyloglucan reducing end-specific cellobiohydrolase"/>
    <property type="match status" value="1"/>
</dbReference>
<feature type="signal peptide" evidence="1">
    <location>
        <begin position="1"/>
        <end position="21"/>
    </location>
</feature>
<keyword evidence="1" id="KW-0732">Signal</keyword>
<dbReference type="PANTHER" id="PTHR47199:SF2">
    <property type="entry name" value="PHOTOSYSTEM II STABILITY_ASSEMBLY FACTOR HCF136, CHLOROPLASTIC"/>
    <property type="match status" value="1"/>
</dbReference>
<dbReference type="RefSeq" id="WP_144900032.1">
    <property type="nucleotide sequence ID" value="NZ_VLKN01000006.1"/>
</dbReference>
<reference evidence="2 3" key="1">
    <citation type="journal article" date="2015" name="Stand. Genomic Sci.">
        <title>Genomic Encyclopedia of Bacterial and Archaeal Type Strains, Phase III: the genomes of soil and plant-associated and newly described type strains.</title>
        <authorList>
            <person name="Whitman W.B."/>
            <person name="Woyke T."/>
            <person name="Klenk H.P."/>
            <person name="Zhou Y."/>
            <person name="Lilburn T.G."/>
            <person name="Beck B.J."/>
            <person name="De Vos P."/>
            <person name="Vandamme P."/>
            <person name="Eisen J.A."/>
            <person name="Garrity G."/>
            <person name="Hugenholtz P."/>
            <person name="Kyrpides N.C."/>
        </authorList>
    </citation>
    <scope>NUCLEOTIDE SEQUENCE [LARGE SCALE GENOMIC DNA]</scope>
    <source>
        <strain evidence="2 3">CGMCC 1.10821</strain>
    </source>
</reference>
<dbReference type="Proteomes" id="UP000315167">
    <property type="component" value="Unassembled WGS sequence"/>
</dbReference>
<evidence type="ECO:0000313" key="2">
    <source>
        <dbReference type="EMBL" id="TWI00915.1"/>
    </source>
</evidence>
<name>A0A562KZU3_9GAMM</name>
<dbReference type="OrthoDB" id="9813892at2"/>
<dbReference type="AlphaFoldDB" id="A0A562KZU3"/>
<accession>A0A562KZU3</accession>
<proteinExistence type="predicted"/>
<organism evidence="2 3">
    <name type="scientific">Luteimonas cucumeris</name>
    <dbReference type="NCBI Taxonomy" id="985012"/>
    <lineage>
        <taxon>Bacteria</taxon>
        <taxon>Pseudomonadati</taxon>
        <taxon>Pseudomonadota</taxon>
        <taxon>Gammaproteobacteria</taxon>
        <taxon>Lysobacterales</taxon>
        <taxon>Lysobacteraceae</taxon>
        <taxon>Luteimonas</taxon>
    </lineage>
</organism>
<evidence type="ECO:0000256" key="1">
    <source>
        <dbReference type="SAM" id="SignalP"/>
    </source>
</evidence>
<sequence>MSPTRILIAAAMLLAANAAGAEVRILPQDSGVEVRLRGISAVSDDVAWASGREGTVLRTVDGGKHWQVIKVPDADELDFRDVEGFDADTAVVLSIGPGEASRVYRTEDGGRSWQLALQNKDPRAFLDCMTFDDDQGWMMGDPVEGRFQIYGSNDAGRNWRLLPDGPKADQDEAAFAASGTCIAAGEGKLAVITGGSRARAHVANRSGAPWLATNAAGLSAAPSRGYFSATAFGSGARMLLVGGDYEHVEQAGIAALLEPEDSSGLRLVELPAPRAYRSGAGCNGGFCVVVGPAGVDSWNGKVWQALSDISYDAVDLSGNVGWASGDGGRIARIEVSE</sequence>
<dbReference type="InterPro" id="IPR015943">
    <property type="entry name" value="WD40/YVTN_repeat-like_dom_sf"/>
</dbReference>
<gene>
    <name evidence="2" type="ORF">IP90_02537</name>
</gene>
<feature type="chain" id="PRO_5022034941" evidence="1">
    <location>
        <begin position="22"/>
        <end position="337"/>
    </location>
</feature>
<dbReference type="EMBL" id="VLKN01000006">
    <property type="protein sequence ID" value="TWI00915.1"/>
    <property type="molecule type" value="Genomic_DNA"/>
</dbReference>
<keyword evidence="3" id="KW-1185">Reference proteome</keyword>
<protein>
    <submittedName>
        <fullName evidence="2">Photosynthesis system II assembly factor YCF48-like protein</fullName>
    </submittedName>
</protein>
<dbReference type="PANTHER" id="PTHR47199">
    <property type="entry name" value="PHOTOSYSTEM II STABILITY/ASSEMBLY FACTOR HCF136, CHLOROPLASTIC"/>
    <property type="match status" value="1"/>
</dbReference>